<protein>
    <submittedName>
        <fullName evidence="2">Ala-tRNA(Pro) deacylase</fullName>
    </submittedName>
</protein>
<dbReference type="GO" id="GO:0002161">
    <property type="term" value="F:aminoacyl-tRNA deacylase activity"/>
    <property type="evidence" value="ECO:0007669"/>
    <property type="project" value="InterPro"/>
</dbReference>
<feature type="domain" description="YbaK/aminoacyl-tRNA synthetase-associated" evidence="1">
    <location>
        <begin position="24"/>
        <end position="143"/>
    </location>
</feature>
<dbReference type="Pfam" id="PF04073">
    <property type="entry name" value="tRNA_edit"/>
    <property type="match status" value="1"/>
</dbReference>
<evidence type="ECO:0000313" key="2">
    <source>
        <dbReference type="EMBL" id="TDY02529.1"/>
    </source>
</evidence>
<dbReference type="SUPFAM" id="SSF55826">
    <property type="entry name" value="YbaK/ProRS associated domain"/>
    <property type="match status" value="1"/>
</dbReference>
<accession>A0A4R8IXK2</accession>
<dbReference type="InterPro" id="IPR007214">
    <property type="entry name" value="YbaK/aa-tRNA-synth-assoc-dom"/>
</dbReference>
<reference evidence="2 3" key="1">
    <citation type="submission" date="2019-03" db="EMBL/GenBank/DDBJ databases">
        <title>Genomic Encyclopedia of Type Strains, Phase IV (KMG-IV): sequencing the most valuable type-strain genomes for metagenomic binning, comparative biology and taxonomic classification.</title>
        <authorList>
            <person name="Goeker M."/>
        </authorList>
    </citation>
    <scope>NUCLEOTIDE SEQUENCE [LARGE SCALE GENOMIC DNA]</scope>
    <source>
        <strain evidence="2 3">DSM 16326</strain>
    </source>
</reference>
<name>A0A4R8IXK2_9GAMM</name>
<gene>
    <name evidence="2" type="ORF">EDC23_0904</name>
</gene>
<dbReference type="Proteomes" id="UP000294914">
    <property type="component" value="Unassembled WGS sequence"/>
</dbReference>
<keyword evidence="3" id="KW-1185">Reference proteome</keyword>
<comment type="caution">
    <text evidence="2">The sequence shown here is derived from an EMBL/GenBank/DDBJ whole genome shotgun (WGS) entry which is preliminary data.</text>
</comment>
<proteinExistence type="predicted"/>
<organism evidence="2 3">
    <name type="scientific">Thiohalophilus thiocyanatoxydans</name>
    <dbReference type="NCBI Taxonomy" id="381308"/>
    <lineage>
        <taxon>Bacteria</taxon>
        <taxon>Pseudomonadati</taxon>
        <taxon>Pseudomonadota</taxon>
        <taxon>Gammaproteobacteria</taxon>
        <taxon>Thiohalomonadales</taxon>
        <taxon>Thiohalophilaceae</taxon>
        <taxon>Thiohalophilus</taxon>
    </lineage>
</organism>
<sequence>MTMARTLQEYLAHKGIAYDLLPHRRTDTSINSAHSAHIPADRLAKPVILEDEDGYVMVVIPADRHLRIGRLNQLLDRRMGLATEAELTPLFGDCDPGAVPPLGDAYGLPTIVDESLDLCPDVYLEAGDHEDLIHLKGAAFRRLMRGSQHARLC</sequence>
<dbReference type="CDD" id="cd04332">
    <property type="entry name" value="YbaK_like"/>
    <property type="match status" value="1"/>
</dbReference>
<evidence type="ECO:0000259" key="1">
    <source>
        <dbReference type="Pfam" id="PF04073"/>
    </source>
</evidence>
<evidence type="ECO:0000313" key="3">
    <source>
        <dbReference type="Proteomes" id="UP000294914"/>
    </source>
</evidence>
<dbReference type="InterPro" id="IPR036754">
    <property type="entry name" value="YbaK/aa-tRNA-synt-asso_dom_sf"/>
</dbReference>
<dbReference type="OrthoDB" id="9786549at2"/>
<dbReference type="EMBL" id="SOQX01000002">
    <property type="protein sequence ID" value="TDY02529.1"/>
    <property type="molecule type" value="Genomic_DNA"/>
</dbReference>
<dbReference type="AlphaFoldDB" id="A0A4R8IXK2"/>
<dbReference type="RefSeq" id="WP_134081590.1">
    <property type="nucleotide sequence ID" value="NZ_SOQX01000002.1"/>
</dbReference>
<dbReference type="Gene3D" id="3.90.960.10">
    <property type="entry name" value="YbaK/aminoacyl-tRNA synthetase-associated domain"/>
    <property type="match status" value="1"/>
</dbReference>